<feature type="region of interest" description="Disordered" evidence="1">
    <location>
        <begin position="1"/>
        <end position="20"/>
    </location>
</feature>
<dbReference type="Proteomes" id="UP001500274">
    <property type="component" value="Unassembled WGS sequence"/>
</dbReference>
<name>A0ABN3PKC6_9MICO</name>
<reference evidence="2 3" key="1">
    <citation type="journal article" date="2019" name="Int. J. Syst. Evol. Microbiol.">
        <title>The Global Catalogue of Microorganisms (GCM) 10K type strain sequencing project: providing services to taxonomists for standard genome sequencing and annotation.</title>
        <authorList>
            <consortium name="The Broad Institute Genomics Platform"/>
            <consortium name="The Broad Institute Genome Sequencing Center for Infectious Disease"/>
            <person name="Wu L."/>
            <person name="Ma J."/>
        </authorList>
    </citation>
    <scope>NUCLEOTIDE SEQUENCE [LARGE SCALE GENOMIC DNA]</scope>
    <source>
        <strain evidence="2 3">JCM 16365</strain>
    </source>
</reference>
<dbReference type="EMBL" id="BAAARI010000038">
    <property type="protein sequence ID" value="GAA2590583.1"/>
    <property type="molecule type" value="Genomic_DNA"/>
</dbReference>
<evidence type="ECO:0000256" key="1">
    <source>
        <dbReference type="SAM" id="MobiDB-lite"/>
    </source>
</evidence>
<feature type="compositionally biased region" description="Basic and acidic residues" evidence="1">
    <location>
        <begin position="7"/>
        <end position="20"/>
    </location>
</feature>
<organism evidence="2 3">
    <name type="scientific">Microbacterium binotii</name>
    <dbReference type="NCBI Taxonomy" id="462710"/>
    <lineage>
        <taxon>Bacteria</taxon>
        <taxon>Bacillati</taxon>
        <taxon>Actinomycetota</taxon>
        <taxon>Actinomycetes</taxon>
        <taxon>Micrococcales</taxon>
        <taxon>Microbacteriaceae</taxon>
        <taxon>Microbacterium</taxon>
    </lineage>
</organism>
<comment type="caution">
    <text evidence="2">The sequence shown here is derived from an EMBL/GenBank/DDBJ whole genome shotgun (WGS) entry which is preliminary data.</text>
</comment>
<dbReference type="RefSeq" id="WP_344231048.1">
    <property type="nucleotide sequence ID" value="NZ_BAAARI010000038.1"/>
</dbReference>
<proteinExistence type="predicted"/>
<keyword evidence="3" id="KW-1185">Reference proteome</keyword>
<protein>
    <submittedName>
        <fullName evidence="2">Uncharacterized protein</fullName>
    </submittedName>
</protein>
<gene>
    <name evidence="2" type="ORF">GCM10009862_31140</name>
</gene>
<sequence>MLPFGSKRREADAAARRATRPEFEARGWHWEDAAPPPSIEIAEAAFRATPAKEIWPTGMSEVVTGQAHGHDVTVARLVGYLQRRGNKGNAWGDRYETNLIWMRLPASLPEIRFGDQSLRARDDYGIKLPPIPPLGPVWPSTRWSVEGFIPAFAQDLLTPEFVASLETAPERSPVVIRAGVILTYGAEALDVASVDARIALLARLVDAVPAAAWGRADALVAGTGVFPIVMKDGAALRLVDRLIARDWKGYGLQKVDWRDTPTAEGMVSLKLGEARDVWDDEPPNAAPTGLTVRFGRTLLAGGPIDRGIPTVASTLDPQ</sequence>
<evidence type="ECO:0000313" key="3">
    <source>
        <dbReference type="Proteomes" id="UP001500274"/>
    </source>
</evidence>
<evidence type="ECO:0000313" key="2">
    <source>
        <dbReference type="EMBL" id="GAA2590583.1"/>
    </source>
</evidence>
<accession>A0ABN3PKC6</accession>